<organism evidence="2 3">
    <name type="scientific">Eiseniibacteriota bacterium</name>
    <dbReference type="NCBI Taxonomy" id="2212470"/>
    <lineage>
        <taxon>Bacteria</taxon>
        <taxon>Candidatus Eiseniibacteriota</taxon>
    </lineage>
</organism>
<comment type="caution">
    <text evidence="2">The sequence shown here is derived from an EMBL/GenBank/DDBJ whole genome shotgun (WGS) entry which is preliminary data.</text>
</comment>
<dbReference type="Gene3D" id="2.60.200.20">
    <property type="match status" value="1"/>
</dbReference>
<reference evidence="2" key="1">
    <citation type="submission" date="2020-07" db="EMBL/GenBank/DDBJ databases">
        <title>Huge and variable diversity of episymbiotic CPR bacteria and DPANN archaea in groundwater ecosystems.</title>
        <authorList>
            <person name="He C.Y."/>
            <person name="Keren R."/>
            <person name="Whittaker M."/>
            <person name="Farag I.F."/>
            <person name="Doudna J."/>
            <person name="Cate J.H.D."/>
            <person name="Banfield J.F."/>
        </authorList>
    </citation>
    <scope>NUCLEOTIDE SEQUENCE</scope>
    <source>
        <strain evidence="2">NC_groundwater_1813_Pr3_B-0.1um_71_17</strain>
    </source>
</reference>
<evidence type="ECO:0000313" key="3">
    <source>
        <dbReference type="Proteomes" id="UP000696931"/>
    </source>
</evidence>
<dbReference type="EMBL" id="JACRIW010000025">
    <property type="protein sequence ID" value="MBI5168478.1"/>
    <property type="molecule type" value="Genomic_DNA"/>
</dbReference>
<dbReference type="Pfam" id="PF07920">
    <property type="entry name" value="DUF1684"/>
    <property type="match status" value="1"/>
</dbReference>
<dbReference type="Proteomes" id="UP000696931">
    <property type="component" value="Unassembled WGS sequence"/>
</dbReference>
<proteinExistence type="predicted"/>
<feature type="signal peptide" evidence="1">
    <location>
        <begin position="1"/>
        <end position="20"/>
    </location>
</feature>
<sequence length="313" mass="34633">MNAFTRFLVTLSLSALTASAAAGKSATPTGPVTLDAATRDSLTRALVQGRAETAEWLKSSPTSYFAAVQRVDFGNSNALTVGRAEDNSVRVDDPDMPEHAVLVVVEGDSFRVVASSPEGSFVAHKLEYREAVLPPSAIQIGRWTVRLSHQRFPALIVFDPKSPRYAEYHGQDWYPPDFSYRFEAPLTPNPKPDTTIIQSTRGNLRRAVRVGWFDLKIRGKACRLEAHRLLEPGVDEQSVSVFFRDATTGSATYGVGRYVDPEKLPDGRWRIDFNDAYNPACAFSPFYNCPIPSRANTLSVPIEAGEKDPHYEH</sequence>
<name>A0A933W247_UNCEI</name>
<dbReference type="CDD" id="cd00060">
    <property type="entry name" value="FHA"/>
    <property type="match status" value="1"/>
</dbReference>
<evidence type="ECO:0000313" key="2">
    <source>
        <dbReference type="EMBL" id="MBI5168478.1"/>
    </source>
</evidence>
<evidence type="ECO:0000256" key="1">
    <source>
        <dbReference type="SAM" id="SignalP"/>
    </source>
</evidence>
<dbReference type="InterPro" id="IPR012467">
    <property type="entry name" value="DUF1684"/>
</dbReference>
<feature type="chain" id="PRO_5037531920" evidence="1">
    <location>
        <begin position="21"/>
        <end position="313"/>
    </location>
</feature>
<protein>
    <submittedName>
        <fullName evidence="2">DUF1684 domain-containing protein</fullName>
    </submittedName>
</protein>
<dbReference type="PANTHER" id="PTHR41913">
    <property type="entry name" value="DUF1684 DOMAIN-CONTAINING PROTEIN"/>
    <property type="match status" value="1"/>
</dbReference>
<accession>A0A933W247</accession>
<keyword evidence="1" id="KW-0732">Signal</keyword>
<dbReference type="PANTHER" id="PTHR41913:SF1">
    <property type="entry name" value="DUF1684 DOMAIN-CONTAINING PROTEIN"/>
    <property type="match status" value="1"/>
</dbReference>
<dbReference type="AlphaFoldDB" id="A0A933W247"/>
<dbReference type="SUPFAM" id="SSF49879">
    <property type="entry name" value="SMAD/FHA domain"/>
    <property type="match status" value="1"/>
</dbReference>
<dbReference type="InterPro" id="IPR008984">
    <property type="entry name" value="SMAD_FHA_dom_sf"/>
</dbReference>
<gene>
    <name evidence="2" type="ORF">HZA61_03220</name>
</gene>